<keyword evidence="4" id="KW-1185">Reference proteome</keyword>
<comment type="caution">
    <text evidence="3">The sequence shown here is derived from an EMBL/GenBank/DDBJ whole genome shotgun (WGS) entry which is preliminary data.</text>
</comment>
<dbReference type="InterPro" id="IPR024467">
    <property type="entry name" value="Xre/MbcA/ParS-like_toxin-bd"/>
</dbReference>
<dbReference type="Pfam" id="PF09722">
    <property type="entry name" value="Xre_MbcA_ParS_C"/>
    <property type="match status" value="1"/>
</dbReference>
<evidence type="ECO:0000313" key="4">
    <source>
        <dbReference type="Proteomes" id="UP000612233"/>
    </source>
</evidence>
<dbReference type="AlphaFoldDB" id="A0A927GKN0"/>
<evidence type="ECO:0000313" key="3">
    <source>
        <dbReference type="EMBL" id="MBD2769645.1"/>
    </source>
</evidence>
<dbReference type="InterPro" id="IPR046847">
    <property type="entry name" value="Xre-like_HTH"/>
</dbReference>
<reference evidence="3" key="1">
    <citation type="submission" date="2020-09" db="EMBL/GenBank/DDBJ databases">
        <authorList>
            <person name="Kim M.K."/>
        </authorList>
    </citation>
    <scope>NUCLEOTIDE SEQUENCE</scope>
    <source>
        <strain evidence="3">BT664</strain>
    </source>
</reference>
<name>A0A927GKN0_9BACT</name>
<organism evidence="3 4">
    <name type="scientific">Hymenobacter montanus</name>
    <dbReference type="NCBI Taxonomy" id="2771359"/>
    <lineage>
        <taxon>Bacteria</taxon>
        <taxon>Pseudomonadati</taxon>
        <taxon>Bacteroidota</taxon>
        <taxon>Cytophagia</taxon>
        <taxon>Cytophagales</taxon>
        <taxon>Hymenobacteraceae</taxon>
        <taxon>Hymenobacter</taxon>
    </lineage>
</organism>
<dbReference type="RefSeq" id="WP_191006455.1">
    <property type="nucleotide sequence ID" value="NZ_JACXAD010000022.1"/>
</dbReference>
<evidence type="ECO:0000259" key="2">
    <source>
        <dbReference type="Pfam" id="PF20432"/>
    </source>
</evidence>
<dbReference type="Pfam" id="PF20432">
    <property type="entry name" value="Xre-like-HTH"/>
    <property type="match status" value="1"/>
</dbReference>
<dbReference type="InterPro" id="IPR010982">
    <property type="entry name" value="Lambda_DNA-bd_dom_sf"/>
</dbReference>
<gene>
    <name evidence="3" type="ORF">IC235_17280</name>
</gene>
<dbReference type="NCBIfam" id="TIGR02293">
    <property type="entry name" value="TAS_TIGR02293"/>
    <property type="match status" value="1"/>
</dbReference>
<dbReference type="Proteomes" id="UP000612233">
    <property type="component" value="Unassembled WGS sequence"/>
</dbReference>
<dbReference type="GO" id="GO:0003677">
    <property type="term" value="F:DNA binding"/>
    <property type="evidence" value="ECO:0007669"/>
    <property type="project" value="InterPro"/>
</dbReference>
<sequence>MNNTRFQTQAAAVVALLGGPAVIPQPVHNELDLLRVASTGVPIKAIRHLQRRMNLSDREISDMLTIPESTLARHEQAQTNLTRDEAEKAIQLSGVVAHGLDVFENETDFYCWLQLENPALGGEQPQTLLSSALGREQIHEVLGRIQWGIFS</sequence>
<evidence type="ECO:0000259" key="1">
    <source>
        <dbReference type="Pfam" id="PF09722"/>
    </source>
</evidence>
<accession>A0A927GKN0</accession>
<dbReference type="EMBL" id="JACXAD010000022">
    <property type="protein sequence ID" value="MBD2769645.1"/>
    <property type="molecule type" value="Genomic_DNA"/>
</dbReference>
<proteinExistence type="predicted"/>
<dbReference type="InterPro" id="IPR011979">
    <property type="entry name" value="Antitox_Xre"/>
</dbReference>
<feature type="domain" description="Antitoxin Xre/MbcA/ParS-like toxin-binding" evidence="1">
    <location>
        <begin position="100"/>
        <end position="148"/>
    </location>
</feature>
<dbReference type="SUPFAM" id="SSF47413">
    <property type="entry name" value="lambda repressor-like DNA-binding domains"/>
    <property type="match status" value="1"/>
</dbReference>
<feature type="domain" description="Antitoxin Xre-like helix-turn-helix" evidence="2">
    <location>
        <begin position="32"/>
        <end position="92"/>
    </location>
</feature>
<protein>
    <submittedName>
        <fullName evidence="3">DUF2384 domain-containing protein</fullName>
    </submittedName>
</protein>